<keyword evidence="8" id="KW-1133">Transmembrane helix</keyword>
<evidence type="ECO:0000256" key="4">
    <source>
        <dbReference type="ARBA" id="ARBA00022679"/>
    </source>
</evidence>
<keyword evidence="8" id="KW-0812">Transmembrane</keyword>
<feature type="transmembrane region" description="Helical" evidence="8">
    <location>
        <begin position="42"/>
        <end position="64"/>
    </location>
</feature>
<dbReference type="PANTHER" id="PTHR41523">
    <property type="entry name" value="TWO-COMPONENT SYSTEM SENSOR PROTEIN"/>
    <property type="match status" value="1"/>
</dbReference>
<feature type="domain" description="Histidine kinase/HSP90-like ATPase" evidence="9">
    <location>
        <begin position="273"/>
        <end position="359"/>
    </location>
</feature>
<feature type="transmembrane region" description="Helical" evidence="8">
    <location>
        <begin position="16"/>
        <end position="36"/>
    </location>
</feature>
<dbReference type="GO" id="GO:0005524">
    <property type="term" value="F:ATP binding"/>
    <property type="evidence" value="ECO:0007669"/>
    <property type="project" value="UniProtKB-KW"/>
</dbReference>
<comment type="catalytic activity">
    <reaction evidence="1">
        <text>ATP + protein L-histidine = ADP + protein N-phospho-L-histidine.</text>
        <dbReference type="EC" id="2.7.13.3"/>
    </reaction>
</comment>
<keyword evidence="8" id="KW-0472">Membrane</keyword>
<keyword evidence="5" id="KW-0547">Nucleotide-binding</keyword>
<dbReference type="Gene3D" id="3.30.565.10">
    <property type="entry name" value="Histidine kinase-like ATPase, C-terminal domain"/>
    <property type="match status" value="1"/>
</dbReference>
<dbReference type="InterPro" id="IPR003594">
    <property type="entry name" value="HATPase_dom"/>
</dbReference>
<evidence type="ECO:0000256" key="6">
    <source>
        <dbReference type="ARBA" id="ARBA00022777"/>
    </source>
</evidence>
<keyword evidence="3" id="KW-0597">Phosphoprotein</keyword>
<dbReference type="InterPro" id="IPR011495">
    <property type="entry name" value="Sig_transdc_His_kin_sub2_dim/P"/>
</dbReference>
<evidence type="ECO:0000256" key="8">
    <source>
        <dbReference type="SAM" id="Phobius"/>
    </source>
</evidence>
<name>A0A9X3S9R1_9ACTN</name>
<dbReference type="Pfam" id="PF02518">
    <property type="entry name" value="HATPase_c"/>
    <property type="match status" value="1"/>
</dbReference>
<dbReference type="SUPFAM" id="SSF55874">
    <property type="entry name" value="ATPase domain of HSP90 chaperone/DNA topoisomerase II/histidine kinase"/>
    <property type="match status" value="1"/>
</dbReference>
<evidence type="ECO:0000313" key="10">
    <source>
        <dbReference type="EMBL" id="MDA0182883.1"/>
    </source>
</evidence>
<feature type="transmembrane region" description="Helical" evidence="8">
    <location>
        <begin position="71"/>
        <end position="91"/>
    </location>
</feature>
<dbReference type="Pfam" id="PF07568">
    <property type="entry name" value="HisKA_2"/>
    <property type="match status" value="1"/>
</dbReference>
<evidence type="ECO:0000256" key="2">
    <source>
        <dbReference type="ARBA" id="ARBA00012438"/>
    </source>
</evidence>
<dbReference type="EC" id="2.7.13.3" evidence="2"/>
<keyword evidence="7" id="KW-0067">ATP-binding</keyword>
<gene>
    <name evidence="10" type="ORF">OJ997_21405</name>
</gene>
<accession>A0A9X3S9R1</accession>
<dbReference type="GO" id="GO:0004673">
    <property type="term" value="F:protein histidine kinase activity"/>
    <property type="evidence" value="ECO:0007669"/>
    <property type="project" value="UniProtKB-EC"/>
</dbReference>
<dbReference type="Gene3D" id="3.30.450.20">
    <property type="entry name" value="PAS domain"/>
    <property type="match status" value="1"/>
</dbReference>
<dbReference type="EMBL" id="JAPDDP010000042">
    <property type="protein sequence ID" value="MDA0182883.1"/>
    <property type="molecule type" value="Genomic_DNA"/>
</dbReference>
<evidence type="ECO:0000256" key="1">
    <source>
        <dbReference type="ARBA" id="ARBA00000085"/>
    </source>
</evidence>
<feature type="transmembrane region" description="Helical" evidence="8">
    <location>
        <begin position="119"/>
        <end position="137"/>
    </location>
</feature>
<keyword evidence="11" id="KW-1185">Reference proteome</keyword>
<dbReference type="AlphaFoldDB" id="A0A9X3S9R1"/>
<evidence type="ECO:0000313" key="11">
    <source>
        <dbReference type="Proteomes" id="UP001147653"/>
    </source>
</evidence>
<evidence type="ECO:0000256" key="3">
    <source>
        <dbReference type="ARBA" id="ARBA00022553"/>
    </source>
</evidence>
<proteinExistence type="predicted"/>
<dbReference type="RefSeq" id="WP_270027265.1">
    <property type="nucleotide sequence ID" value="NZ_JAPDDP010000042.1"/>
</dbReference>
<organism evidence="10 11">
    <name type="scientific">Solirubrobacter phytolaccae</name>
    <dbReference type="NCBI Taxonomy" id="1404360"/>
    <lineage>
        <taxon>Bacteria</taxon>
        <taxon>Bacillati</taxon>
        <taxon>Actinomycetota</taxon>
        <taxon>Thermoleophilia</taxon>
        <taxon>Solirubrobacterales</taxon>
        <taxon>Solirubrobacteraceae</taxon>
        <taxon>Solirubrobacter</taxon>
    </lineage>
</organism>
<evidence type="ECO:0000256" key="5">
    <source>
        <dbReference type="ARBA" id="ARBA00022741"/>
    </source>
</evidence>
<comment type="caution">
    <text evidence="10">The sequence shown here is derived from an EMBL/GenBank/DDBJ whole genome shotgun (WGS) entry which is preliminary data.</text>
</comment>
<feature type="transmembrane region" description="Helical" evidence="8">
    <location>
        <begin position="143"/>
        <end position="164"/>
    </location>
</feature>
<protein>
    <recommendedName>
        <fullName evidence="2">histidine kinase</fullName>
        <ecNumber evidence="2">2.7.13.3</ecNumber>
    </recommendedName>
</protein>
<dbReference type="InterPro" id="IPR036890">
    <property type="entry name" value="HATPase_C_sf"/>
</dbReference>
<dbReference type="PANTHER" id="PTHR41523:SF8">
    <property type="entry name" value="ETHYLENE RESPONSE SENSOR PROTEIN"/>
    <property type="match status" value="1"/>
</dbReference>
<evidence type="ECO:0000259" key="9">
    <source>
        <dbReference type="SMART" id="SM00387"/>
    </source>
</evidence>
<evidence type="ECO:0000256" key="7">
    <source>
        <dbReference type="ARBA" id="ARBA00022840"/>
    </source>
</evidence>
<dbReference type="SMART" id="SM00387">
    <property type="entry name" value="HATPase_c"/>
    <property type="match status" value="1"/>
</dbReference>
<reference evidence="10" key="1">
    <citation type="submission" date="2022-10" db="EMBL/GenBank/DDBJ databases">
        <title>The WGS of Solirubrobacter phytolaccae KCTC 29190.</title>
        <authorList>
            <person name="Jiang Z."/>
        </authorList>
    </citation>
    <scope>NUCLEOTIDE SEQUENCE</scope>
    <source>
        <strain evidence="10">KCTC 29190</strain>
    </source>
</reference>
<sequence>MADRIPLHEALRAGTALGWTSVAAVITALVVGVPILDAELVAVLTGLAAIAHLVMARLPWAALLPTPRGRLLIDLWAGGVLISVCGLVLIAGGQSRLDLLLLLVVPFLAISHDDNPRKLVAWMVVAAVAFGASVGFAPDPLPVPEALLHLVLLAGSTALSLMLARSVRRNALAVTEAVRRAELEGAMLAESHHRVKNSLQVVAELLLLGRPEDPASAEAFDRAAERIHAIAAVHQVLASRRGGRVQANELLDAIVAGYDDVRVEAEPVELPFAQAQHLGVVVNELVTNAIQHGSPPVRVTLTADGVLTVRDGGSGPSSEALAAPGLGLTLVRQVVTNGLHGTLQRDVDGAVRIDFPTDANPRR</sequence>
<dbReference type="Proteomes" id="UP001147653">
    <property type="component" value="Unassembled WGS sequence"/>
</dbReference>
<keyword evidence="6 10" id="KW-0418">Kinase</keyword>
<keyword evidence="4" id="KW-0808">Transferase</keyword>